<keyword evidence="1" id="KW-1133">Transmembrane helix</keyword>
<keyword evidence="1" id="KW-0472">Membrane</keyword>
<gene>
    <name evidence="2" type="ORF">BN980_GECA05s06483g</name>
</gene>
<dbReference type="Proteomes" id="UP000242525">
    <property type="component" value="Unassembled WGS sequence"/>
</dbReference>
<protein>
    <submittedName>
        <fullName evidence="2">Uncharacterized protein</fullName>
    </submittedName>
</protein>
<evidence type="ECO:0000313" key="2">
    <source>
        <dbReference type="EMBL" id="CDO53744.1"/>
    </source>
</evidence>
<organism evidence="2 3">
    <name type="scientific">Geotrichum candidum</name>
    <name type="common">Oospora lactis</name>
    <name type="synonym">Dipodascus geotrichum</name>
    <dbReference type="NCBI Taxonomy" id="1173061"/>
    <lineage>
        <taxon>Eukaryota</taxon>
        <taxon>Fungi</taxon>
        <taxon>Dikarya</taxon>
        <taxon>Ascomycota</taxon>
        <taxon>Saccharomycotina</taxon>
        <taxon>Dipodascomycetes</taxon>
        <taxon>Dipodascales</taxon>
        <taxon>Dipodascaceae</taxon>
        <taxon>Geotrichum</taxon>
    </lineage>
</organism>
<keyword evidence="1" id="KW-0812">Transmembrane</keyword>
<sequence>MRSGNFCTILFYFLILFFFNFVLNTTISSFAVTCSIIHEPVSTWYITAIGIGGGSTTMYGLQVCSSPYICQLWASQHKQLTCTISTSIWFLTLSSITCCLFNFSPVSHYYSYLLLQAPQTNPFSVTKMTAQMQSETCKKDVDSIPRWLAFFFLVFKINCHNHVITSG</sequence>
<proteinExistence type="predicted"/>
<dbReference type="EMBL" id="CCBN010000005">
    <property type="protein sequence ID" value="CDO53744.1"/>
    <property type="molecule type" value="Genomic_DNA"/>
</dbReference>
<evidence type="ECO:0000313" key="3">
    <source>
        <dbReference type="Proteomes" id="UP000242525"/>
    </source>
</evidence>
<dbReference type="AlphaFoldDB" id="A0A0J9X988"/>
<feature type="transmembrane region" description="Helical" evidence="1">
    <location>
        <begin position="82"/>
        <end position="103"/>
    </location>
</feature>
<name>A0A0J9X988_GEOCN</name>
<feature type="transmembrane region" description="Helical" evidence="1">
    <location>
        <begin position="12"/>
        <end position="38"/>
    </location>
</feature>
<reference evidence="2" key="1">
    <citation type="submission" date="2014-03" db="EMBL/GenBank/DDBJ databases">
        <authorList>
            <person name="Casaregola S."/>
        </authorList>
    </citation>
    <scope>NUCLEOTIDE SEQUENCE [LARGE SCALE GENOMIC DNA]</scope>
    <source>
        <strain evidence="2">CLIB 918</strain>
    </source>
</reference>
<comment type="caution">
    <text evidence="2">The sequence shown here is derived from an EMBL/GenBank/DDBJ whole genome shotgun (WGS) entry which is preliminary data.</text>
</comment>
<accession>A0A0J9X988</accession>
<keyword evidence="3" id="KW-1185">Reference proteome</keyword>
<feature type="transmembrane region" description="Helical" evidence="1">
    <location>
        <begin position="44"/>
        <end position="61"/>
    </location>
</feature>
<evidence type="ECO:0000256" key="1">
    <source>
        <dbReference type="SAM" id="Phobius"/>
    </source>
</evidence>